<dbReference type="OrthoDB" id="8116099at2"/>
<organism evidence="1 2">
    <name type="scientific">Aminobacter aminovorans</name>
    <name type="common">Chelatobacter heintzii</name>
    <dbReference type="NCBI Taxonomy" id="83263"/>
    <lineage>
        <taxon>Bacteria</taxon>
        <taxon>Pseudomonadati</taxon>
        <taxon>Pseudomonadota</taxon>
        <taxon>Alphaproteobacteria</taxon>
        <taxon>Hyphomicrobiales</taxon>
        <taxon>Phyllobacteriaceae</taxon>
        <taxon>Aminobacter</taxon>
    </lineage>
</organism>
<dbReference type="RefSeq" id="WP_115734092.1">
    <property type="nucleotide sequence ID" value="NZ_BAAAVY010000009.1"/>
</dbReference>
<proteinExistence type="predicted"/>
<dbReference type="AlphaFoldDB" id="A0A381IJ69"/>
<dbReference type="EMBL" id="UFSM01000002">
    <property type="protein sequence ID" value="SUY28286.1"/>
    <property type="molecule type" value="Genomic_DNA"/>
</dbReference>
<dbReference type="Proteomes" id="UP000254701">
    <property type="component" value="Unassembled WGS sequence"/>
</dbReference>
<accession>A0A381IJ69</accession>
<protein>
    <submittedName>
        <fullName evidence="1">Uncharacterized protein</fullName>
    </submittedName>
</protein>
<reference evidence="1 2" key="1">
    <citation type="submission" date="2018-06" db="EMBL/GenBank/DDBJ databases">
        <authorList>
            <consortium name="Pathogen Informatics"/>
            <person name="Doyle S."/>
        </authorList>
    </citation>
    <scope>NUCLEOTIDE SEQUENCE [LARGE SCALE GENOMIC DNA]</scope>
    <source>
        <strain evidence="1 2">NCTC10684</strain>
    </source>
</reference>
<sequence>MNFIAVMAVTEAVARERASNQTGYAPETIGCVSRVVEEGDNSRQRVYIFETNQDVTTHPSYAEAQLSESVDLNGLTDGPVLQFGREVTVGG</sequence>
<name>A0A381IJ69_AMIAI</name>
<evidence type="ECO:0000313" key="2">
    <source>
        <dbReference type="Proteomes" id="UP000254701"/>
    </source>
</evidence>
<gene>
    <name evidence="1" type="ORF">NCTC10684_05072</name>
</gene>
<evidence type="ECO:0000313" key="1">
    <source>
        <dbReference type="EMBL" id="SUY28286.1"/>
    </source>
</evidence>